<dbReference type="InterPro" id="IPR050951">
    <property type="entry name" value="Retrovirus_Pol_polyprotein"/>
</dbReference>
<keyword evidence="3" id="KW-1185">Reference proteome</keyword>
<gene>
    <name evidence="2" type="ORF">LAZ67_11001495</name>
</gene>
<evidence type="ECO:0000259" key="1">
    <source>
        <dbReference type="PROSITE" id="PS50994"/>
    </source>
</evidence>
<evidence type="ECO:0000313" key="2">
    <source>
        <dbReference type="EMBL" id="UYV73930.1"/>
    </source>
</evidence>
<proteinExistence type="predicted"/>
<dbReference type="InterPro" id="IPR012337">
    <property type="entry name" value="RNaseH-like_sf"/>
</dbReference>
<organism evidence="2 3">
    <name type="scientific">Cordylochernes scorpioides</name>
    <dbReference type="NCBI Taxonomy" id="51811"/>
    <lineage>
        <taxon>Eukaryota</taxon>
        <taxon>Metazoa</taxon>
        <taxon>Ecdysozoa</taxon>
        <taxon>Arthropoda</taxon>
        <taxon>Chelicerata</taxon>
        <taxon>Arachnida</taxon>
        <taxon>Pseudoscorpiones</taxon>
        <taxon>Cheliferoidea</taxon>
        <taxon>Chernetidae</taxon>
        <taxon>Cordylochernes</taxon>
    </lineage>
</organism>
<dbReference type="PROSITE" id="PS50994">
    <property type="entry name" value="INTEGRASE"/>
    <property type="match status" value="1"/>
</dbReference>
<dbReference type="Proteomes" id="UP001235939">
    <property type="component" value="Chromosome 11"/>
</dbReference>
<protein>
    <recommendedName>
        <fullName evidence="1">Integrase catalytic domain-containing protein</fullName>
    </recommendedName>
</protein>
<reference evidence="2 3" key="1">
    <citation type="submission" date="2022-01" db="EMBL/GenBank/DDBJ databases">
        <title>A chromosomal length assembly of Cordylochernes scorpioides.</title>
        <authorList>
            <person name="Zeh D."/>
            <person name="Zeh J."/>
        </authorList>
    </citation>
    <scope>NUCLEOTIDE SEQUENCE [LARGE SCALE GENOMIC DNA]</scope>
    <source>
        <strain evidence="2">IN4F17</strain>
        <tissue evidence="2">Whole Body</tissue>
    </source>
</reference>
<dbReference type="PANTHER" id="PTHR37984:SF15">
    <property type="entry name" value="INTEGRASE CATALYTIC DOMAIN-CONTAINING PROTEIN"/>
    <property type="match status" value="1"/>
</dbReference>
<dbReference type="SUPFAM" id="SSF53098">
    <property type="entry name" value="Ribonuclease H-like"/>
    <property type="match status" value="1"/>
</dbReference>
<dbReference type="EMBL" id="CP092873">
    <property type="protein sequence ID" value="UYV73930.1"/>
    <property type="molecule type" value="Genomic_DNA"/>
</dbReference>
<dbReference type="Gene3D" id="3.30.420.10">
    <property type="entry name" value="Ribonuclease H-like superfamily/Ribonuclease H"/>
    <property type="match status" value="1"/>
</dbReference>
<evidence type="ECO:0000313" key="3">
    <source>
        <dbReference type="Proteomes" id="UP001235939"/>
    </source>
</evidence>
<dbReference type="InterPro" id="IPR001584">
    <property type="entry name" value="Integrase_cat-core"/>
</dbReference>
<dbReference type="InterPro" id="IPR036397">
    <property type="entry name" value="RNaseH_sf"/>
</dbReference>
<dbReference type="PANTHER" id="PTHR37984">
    <property type="entry name" value="PROTEIN CBG26694"/>
    <property type="match status" value="1"/>
</dbReference>
<sequence length="240" mass="28324">MTRYAITKAIPDRGAIEIAMFLIEYVILKHGAFRKMIADREKNFIFQVIKETNALCGIVHRFTTAYHLQTNGLTERFNKTLGDIFSIYTGVEQKDWDQVLPYVTFAYNTAKQEATGYTLFFLVHAREAKTYINAIPPHLPDEISDDYVGELVTRAEGARHLSRSRLLQSWAKDRRLYDQKHTSVYYQKDDLVWVSTPIRKVVLSEKLLKRYFGLYKVTKKLSEVRYFREREVFRDLEYRL</sequence>
<accession>A0ABY6KYH7</accession>
<name>A0ABY6KYH7_9ARAC</name>
<feature type="domain" description="Integrase catalytic" evidence="1">
    <location>
        <begin position="1"/>
        <end position="127"/>
    </location>
</feature>